<feature type="DNA-binding region" description="OmpR/PhoB-type" evidence="7">
    <location>
        <begin position="125"/>
        <end position="223"/>
    </location>
</feature>
<dbReference type="Gene3D" id="1.10.10.10">
    <property type="entry name" value="Winged helix-like DNA-binding domain superfamily/Winged helix DNA-binding domain"/>
    <property type="match status" value="1"/>
</dbReference>
<dbReference type="SMART" id="SM00862">
    <property type="entry name" value="Trans_reg_C"/>
    <property type="match status" value="1"/>
</dbReference>
<feature type="domain" description="OmpR/PhoB-type" evidence="9">
    <location>
        <begin position="125"/>
        <end position="223"/>
    </location>
</feature>
<feature type="modified residue" description="4-aspartylphosphate" evidence="6">
    <location>
        <position position="53"/>
    </location>
</feature>
<dbReference type="FunFam" id="1.10.10.10:FF:000005">
    <property type="entry name" value="Two-component system response regulator"/>
    <property type="match status" value="1"/>
</dbReference>
<evidence type="ECO:0000256" key="2">
    <source>
        <dbReference type="ARBA" id="ARBA00023012"/>
    </source>
</evidence>
<dbReference type="Pfam" id="PF00072">
    <property type="entry name" value="Response_reg"/>
    <property type="match status" value="1"/>
</dbReference>
<evidence type="ECO:0000259" key="9">
    <source>
        <dbReference type="PROSITE" id="PS51755"/>
    </source>
</evidence>
<comment type="caution">
    <text evidence="10">The sequence shown here is derived from an EMBL/GenBank/DDBJ whole genome shotgun (WGS) entry which is preliminary data.</text>
</comment>
<dbReference type="GO" id="GO:0000976">
    <property type="term" value="F:transcription cis-regulatory region binding"/>
    <property type="evidence" value="ECO:0007669"/>
    <property type="project" value="TreeGrafter"/>
</dbReference>
<keyword evidence="1 6" id="KW-0597">Phosphoprotein</keyword>
<dbReference type="InterPro" id="IPR039420">
    <property type="entry name" value="WalR-like"/>
</dbReference>
<dbReference type="SMART" id="SM00448">
    <property type="entry name" value="REC"/>
    <property type="match status" value="1"/>
</dbReference>
<dbReference type="SUPFAM" id="SSF52172">
    <property type="entry name" value="CheY-like"/>
    <property type="match status" value="1"/>
</dbReference>
<organism evidence="10 11">
    <name type="scientific">Candidatus Shapirobacteria bacterium GW2011_GWE2_38_30</name>
    <dbReference type="NCBI Taxonomy" id="1618490"/>
    <lineage>
        <taxon>Bacteria</taxon>
        <taxon>Candidatus Shapironibacteriota</taxon>
    </lineage>
</organism>
<proteinExistence type="predicted"/>
<evidence type="ECO:0000256" key="1">
    <source>
        <dbReference type="ARBA" id="ARBA00022553"/>
    </source>
</evidence>
<dbReference type="PANTHER" id="PTHR48111:SF22">
    <property type="entry name" value="REGULATOR OF RPOS"/>
    <property type="match status" value="1"/>
</dbReference>
<name>A0A0G0K4V7_9BACT</name>
<keyword evidence="4 7" id="KW-0238">DNA-binding</keyword>
<gene>
    <name evidence="10" type="ORF">US90_C0006G0053</name>
</gene>
<dbReference type="GO" id="GO:0006355">
    <property type="term" value="P:regulation of DNA-templated transcription"/>
    <property type="evidence" value="ECO:0007669"/>
    <property type="project" value="InterPro"/>
</dbReference>
<evidence type="ECO:0000256" key="6">
    <source>
        <dbReference type="PROSITE-ProRule" id="PRU00169"/>
    </source>
</evidence>
<evidence type="ECO:0000313" key="11">
    <source>
        <dbReference type="Proteomes" id="UP000034406"/>
    </source>
</evidence>
<dbReference type="PANTHER" id="PTHR48111">
    <property type="entry name" value="REGULATOR OF RPOS"/>
    <property type="match status" value="1"/>
</dbReference>
<evidence type="ECO:0000256" key="3">
    <source>
        <dbReference type="ARBA" id="ARBA00023015"/>
    </source>
</evidence>
<evidence type="ECO:0000256" key="7">
    <source>
        <dbReference type="PROSITE-ProRule" id="PRU01091"/>
    </source>
</evidence>
<dbReference type="Pfam" id="PF00486">
    <property type="entry name" value="Trans_reg_C"/>
    <property type="match status" value="1"/>
</dbReference>
<dbReference type="PROSITE" id="PS50110">
    <property type="entry name" value="RESPONSE_REGULATORY"/>
    <property type="match status" value="1"/>
</dbReference>
<evidence type="ECO:0000256" key="5">
    <source>
        <dbReference type="ARBA" id="ARBA00023163"/>
    </source>
</evidence>
<evidence type="ECO:0000259" key="8">
    <source>
        <dbReference type="PROSITE" id="PS50110"/>
    </source>
</evidence>
<keyword evidence="5" id="KW-0804">Transcription</keyword>
<sequence>MISRILVVEDDRDLREYLKDLLLSNNYLVELSPDGASALSYLKKTEPDLVILDLGLPDIDGKSVCVEIKKTYPDLPILILTARHSTAEIVTGLNLGADDYVVKPFVGEELMARIKVRLRNKDNGKSVLKVADLKLDNSKMIVERGGKQISLTKTEFDLLHFLMKNSGRVMTRETILNKIWLYSPDIESRVVDVYVGYLRKKIDKGRNNKLIQSIRGFGYTIREEKRAVITTK</sequence>
<protein>
    <submittedName>
        <fullName evidence="10">Response regulator receiver domain protein</fullName>
    </submittedName>
</protein>
<reference evidence="10 11" key="1">
    <citation type="journal article" date="2015" name="Nature">
        <title>rRNA introns, odd ribosomes, and small enigmatic genomes across a large radiation of phyla.</title>
        <authorList>
            <person name="Brown C.T."/>
            <person name="Hug L.A."/>
            <person name="Thomas B.C."/>
            <person name="Sharon I."/>
            <person name="Castelle C.J."/>
            <person name="Singh A."/>
            <person name="Wilkins M.J."/>
            <person name="Williams K.H."/>
            <person name="Banfield J.F."/>
        </authorList>
    </citation>
    <scope>NUCLEOTIDE SEQUENCE [LARGE SCALE GENOMIC DNA]</scope>
</reference>
<dbReference type="PROSITE" id="PS51755">
    <property type="entry name" value="OMPR_PHOB"/>
    <property type="match status" value="1"/>
</dbReference>
<dbReference type="STRING" id="1618490.US90_C0006G0053"/>
<feature type="domain" description="Response regulatory" evidence="8">
    <location>
        <begin position="4"/>
        <end position="118"/>
    </location>
</feature>
<dbReference type="Proteomes" id="UP000034406">
    <property type="component" value="Unassembled WGS sequence"/>
</dbReference>
<dbReference type="GO" id="GO:0000156">
    <property type="term" value="F:phosphorelay response regulator activity"/>
    <property type="evidence" value="ECO:0007669"/>
    <property type="project" value="TreeGrafter"/>
</dbReference>
<dbReference type="EMBL" id="LBUT01000006">
    <property type="protein sequence ID" value="KKQ70500.1"/>
    <property type="molecule type" value="Genomic_DNA"/>
</dbReference>
<dbReference type="GO" id="GO:0032993">
    <property type="term" value="C:protein-DNA complex"/>
    <property type="evidence" value="ECO:0007669"/>
    <property type="project" value="TreeGrafter"/>
</dbReference>
<dbReference type="InterPro" id="IPR001867">
    <property type="entry name" value="OmpR/PhoB-type_DNA-bd"/>
</dbReference>
<dbReference type="AlphaFoldDB" id="A0A0G0K4V7"/>
<evidence type="ECO:0000256" key="4">
    <source>
        <dbReference type="ARBA" id="ARBA00023125"/>
    </source>
</evidence>
<dbReference type="GO" id="GO:0005829">
    <property type="term" value="C:cytosol"/>
    <property type="evidence" value="ECO:0007669"/>
    <property type="project" value="TreeGrafter"/>
</dbReference>
<keyword evidence="3" id="KW-0805">Transcription regulation</keyword>
<dbReference type="InterPro" id="IPR011006">
    <property type="entry name" value="CheY-like_superfamily"/>
</dbReference>
<dbReference type="Gene3D" id="6.10.250.690">
    <property type="match status" value="1"/>
</dbReference>
<evidence type="ECO:0000313" key="10">
    <source>
        <dbReference type="EMBL" id="KKQ70500.1"/>
    </source>
</evidence>
<dbReference type="Gene3D" id="3.40.50.2300">
    <property type="match status" value="1"/>
</dbReference>
<dbReference type="InterPro" id="IPR001789">
    <property type="entry name" value="Sig_transdc_resp-reg_receiver"/>
</dbReference>
<keyword evidence="2" id="KW-0902">Two-component regulatory system</keyword>
<dbReference type="CDD" id="cd17574">
    <property type="entry name" value="REC_OmpR"/>
    <property type="match status" value="1"/>
</dbReference>
<dbReference type="CDD" id="cd00383">
    <property type="entry name" value="trans_reg_C"/>
    <property type="match status" value="1"/>
</dbReference>
<dbReference type="InterPro" id="IPR036388">
    <property type="entry name" value="WH-like_DNA-bd_sf"/>
</dbReference>
<accession>A0A0G0K4V7</accession>